<feature type="domain" description="Response regulatory" evidence="1">
    <location>
        <begin position="179"/>
        <end position="294"/>
    </location>
</feature>
<accession>A0A3B1DMV0</accession>
<dbReference type="Gene3D" id="3.40.50.2300">
    <property type="match status" value="1"/>
</dbReference>
<name>A0A3B1DMV0_9ZZZZ</name>
<sequence>MKIYFLENLEYPLDKTLMETFQLCDLSFEVLSLPNDHKETGKVLESKERGCVFLPAVWQDLFCVKIIQEIKLLEKAFETVIVGSAPLAENLVLAFNEGLSAYLTVPITKVNFQHIFLRVKARHKQYIERLDMEHRLFDLERQLNMSSGSEPVHIRNHYLGQAFLDIKKQKGPFSEENIEILIISSSEVQKEKLATLLNVLGLTVVKVKNIEEAIKIVQDKYFSIIISDNVLPDGEAVALADQLRKSCSKVPKLVVWSSSPEKAGSLLDPKNHIDEVVLKPSPETGIESILPTIIALMYQV</sequence>
<evidence type="ECO:0000313" key="2">
    <source>
        <dbReference type="EMBL" id="VAX38153.1"/>
    </source>
</evidence>
<dbReference type="SUPFAM" id="SSF52172">
    <property type="entry name" value="CheY-like"/>
    <property type="match status" value="1"/>
</dbReference>
<evidence type="ECO:0000259" key="1">
    <source>
        <dbReference type="PROSITE" id="PS50110"/>
    </source>
</evidence>
<reference evidence="2" key="1">
    <citation type="submission" date="2018-06" db="EMBL/GenBank/DDBJ databases">
        <authorList>
            <person name="Zhirakovskaya E."/>
        </authorList>
    </citation>
    <scope>NUCLEOTIDE SEQUENCE</scope>
</reference>
<dbReference type="CDD" id="cd00156">
    <property type="entry name" value="REC"/>
    <property type="match status" value="1"/>
</dbReference>
<organism evidence="2">
    <name type="scientific">hydrothermal vent metagenome</name>
    <dbReference type="NCBI Taxonomy" id="652676"/>
    <lineage>
        <taxon>unclassified sequences</taxon>
        <taxon>metagenomes</taxon>
        <taxon>ecological metagenomes</taxon>
    </lineage>
</organism>
<dbReference type="GO" id="GO:0000160">
    <property type="term" value="P:phosphorelay signal transduction system"/>
    <property type="evidence" value="ECO:0007669"/>
    <property type="project" value="InterPro"/>
</dbReference>
<protein>
    <recommendedName>
        <fullName evidence="1">Response regulatory domain-containing protein</fullName>
    </recommendedName>
</protein>
<dbReference type="AlphaFoldDB" id="A0A3B1DMV0"/>
<dbReference type="InterPro" id="IPR011006">
    <property type="entry name" value="CheY-like_superfamily"/>
</dbReference>
<dbReference type="InterPro" id="IPR001789">
    <property type="entry name" value="Sig_transdc_resp-reg_receiver"/>
</dbReference>
<dbReference type="PROSITE" id="PS50110">
    <property type="entry name" value="RESPONSE_REGULATORY"/>
    <property type="match status" value="1"/>
</dbReference>
<proteinExistence type="predicted"/>
<dbReference type="EMBL" id="UOGJ01000151">
    <property type="protein sequence ID" value="VAX38153.1"/>
    <property type="molecule type" value="Genomic_DNA"/>
</dbReference>
<gene>
    <name evidence="2" type="ORF">MNBD_UNCLBAC01-578</name>
</gene>